<proteinExistence type="predicted"/>
<dbReference type="AlphaFoldDB" id="A0A8H4F783"/>
<reference evidence="2 3" key="1">
    <citation type="submission" date="2019-09" db="EMBL/GenBank/DDBJ databases">
        <authorList>
            <consortium name="DOE Joint Genome Institute"/>
            <person name="Mondo S.J."/>
            <person name="Navarro-Mendoza M.I."/>
            <person name="Perez-Arques C."/>
            <person name="Panchal S."/>
            <person name="Nicolas F.E."/>
            <person name="Ganguly P."/>
            <person name="Pangilinan J."/>
            <person name="Grigoriev I."/>
            <person name="Heitman J."/>
            <person name="Sanya K."/>
            <person name="Garre V."/>
        </authorList>
    </citation>
    <scope>NUCLEOTIDE SEQUENCE [LARGE SCALE GENOMIC DNA]</scope>
    <source>
        <strain evidence="2 3">MU402</strain>
    </source>
</reference>
<organism evidence="2 3">
    <name type="scientific">Mucor circinelloides f. lusitanicus</name>
    <name type="common">Mucor racemosus var. lusitanicus</name>
    <dbReference type="NCBI Taxonomy" id="29924"/>
    <lineage>
        <taxon>Eukaryota</taxon>
        <taxon>Fungi</taxon>
        <taxon>Fungi incertae sedis</taxon>
        <taxon>Mucoromycota</taxon>
        <taxon>Mucoromycotina</taxon>
        <taxon>Mucoromycetes</taxon>
        <taxon>Mucorales</taxon>
        <taxon>Mucorineae</taxon>
        <taxon>Mucoraceae</taxon>
        <taxon>Mucor</taxon>
    </lineage>
</organism>
<feature type="compositionally biased region" description="Polar residues" evidence="1">
    <location>
        <begin position="100"/>
        <end position="109"/>
    </location>
</feature>
<accession>A0A8H4F783</accession>
<gene>
    <name evidence="2" type="ORF">FB192DRAFT_1000481</name>
</gene>
<dbReference type="Proteomes" id="UP000469890">
    <property type="component" value="Unassembled WGS sequence"/>
</dbReference>
<evidence type="ECO:0000313" key="2">
    <source>
        <dbReference type="EMBL" id="KAF1806028.1"/>
    </source>
</evidence>
<name>A0A8H4F783_MUCCL</name>
<feature type="compositionally biased region" description="Polar residues" evidence="1">
    <location>
        <begin position="67"/>
        <end position="78"/>
    </location>
</feature>
<protein>
    <submittedName>
        <fullName evidence="2">Uncharacterized protein</fullName>
    </submittedName>
</protein>
<dbReference type="EMBL" id="JAAECE010000001">
    <property type="protein sequence ID" value="KAF1806028.1"/>
    <property type="molecule type" value="Genomic_DNA"/>
</dbReference>
<feature type="region of interest" description="Disordered" evidence="1">
    <location>
        <begin position="1"/>
        <end position="127"/>
    </location>
</feature>
<evidence type="ECO:0000256" key="1">
    <source>
        <dbReference type="SAM" id="MobiDB-lite"/>
    </source>
</evidence>
<feature type="compositionally biased region" description="Low complexity" evidence="1">
    <location>
        <begin position="86"/>
        <end position="99"/>
    </location>
</feature>
<comment type="caution">
    <text evidence="2">The sequence shown here is derived from an EMBL/GenBank/DDBJ whole genome shotgun (WGS) entry which is preliminary data.</text>
</comment>
<evidence type="ECO:0000313" key="3">
    <source>
        <dbReference type="Proteomes" id="UP000469890"/>
    </source>
</evidence>
<sequence length="150" mass="16418">MQKRNRDEQEDDASDRGKPKRPAKASAYSPARDTTKPEQLQAAVLRLNQRKYMSDSSMSQPDEMASSYGQAGQRNPSHNQEEQRASGEGPSSSASTGSSIQVNPVQTPPQRGLHSRFSGIASTSPSRRKAISLSKSIKHWCVQMVCSVLT</sequence>